<evidence type="ECO:0000313" key="2">
    <source>
        <dbReference type="Proteomes" id="UP000000268"/>
    </source>
</evidence>
<dbReference type="SUPFAM" id="SSF51316">
    <property type="entry name" value="Mss4-like"/>
    <property type="match status" value="1"/>
</dbReference>
<dbReference type="Proteomes" id="UP000000268">
    <property type="component" value="Chromosome"/>
</dbReference>
<dbReference type="HOGENOM" id="CLU_2968666_0_0_3"/>
<dbReference type="KEGG" id="amr:AM1_6076"/>
<sequence length="58" mass="6524">MKPGTLDNTKWLVPVAHLWVASAQPWVQIPNNVILYPQQPGTFEPIFQAWQALLGKPS</sequence>
<keyword evidence="2" id="KW-1185">Reference proteome</keyword>
<name>B0C3S1_ACAM1</name>
<accession>B0C3S1</accession>
<proteinExistence type="predicted"/>
<reference evidence="1 2" key="1">
    <citation type="journal article" date="2008" name="Proc. Natl. Acad. Sci. U.S.A.">
        <title>Niche adaptation and genome expansion in the chlorophyll d-producing cyanobacterium Acaryochloris marina.</title>
        <authorList>
            <person name="Swingley W.D."/>
            <person name="Chen M."/>
            <person name="Cheung P.C."/>
            <person name="Conrad A.L."/>
            <person name="Dejesa L.C."/>
            <person name="Hao J."/>
            <person name="Honchak B.M."/>
            <person name="Karbach L.E."/>
            <person name="Kurdoglu A."/>
            <person name="Lahiri S."/>
            <person name="Mastrian S.D."/>
            <person name="Miyashita H."/>
            <person name="Page L."/>
            <person name="Ramakrishna P."/>
            <person name="Satoh S."/>
            <person name="Sattley W.M."/>
            <person name="Shimada Y."/>
            <person name="Taylor H.L."/>
            <person name="Tomo T."/>
            <person name="Tsuchiya T."/>
            <person name="Wang Z.T."/>
            <person name="Raymond J."/>
            <person name="Mimuro M."/>
            <person name="Blankenship R.E."/>
            <person name="Touchman J.W."/>
        </authorList>
    </citation>
    <scope>NUCLEOTIDE SEQUENCE [LARGE SCALE GENOMIC DNA]</scope>
    <source>
        <strain evidence="2">MBIC 11017</strain>
    </source>
</reference>
<gene>
    <name evidence="1" type="ordered locus">AM1_6076</name>
</gene>
<organism evidence="1 2">
    <name type="scientific">Acaryochloris marina (strain MBIC 11017)</name>
    <dbReference type="NCBI Taxonomy" id="329726"/>
    <lineage>
        <taxon>Bacteria</taxon>
        <taxon>Bacillati</taxon>
        <taxon>Cyanobacteriota</taxon>
        <taxon>Cyanophyceae</taxon>
        <taxon>Acaryochloridales</taxon>
        <taxon>Acaryochloridaceae</taxon>
        <taxon>Acaryochloris</taxon>
    </lineage>
</organism>
<dbReference type="InterPro" id="IPR011057">
    <property type="entry name" value="Mss4-like_sf"/>
</dbReference>
<dbReference type="AlphaFoldDB" id="B0C3S1"/>
<protein>
    <submittedName>
        <fullName evidence="1">Uncharacterized protein</fullName>
    </submittedName>
</protein>
<evidence type="ECO:0000313" key="1">
    <source>
        <dbReference type="EMBL" id="ABW31008.1"/>
    </source>
</evidence>
<dbReference type="EMBL" id="CP000828">
    <property type="protein sequence ID" value="ABW31008.1"/>
    <property type="molecule type" value="Genomic_DNA"/>
</dbReference>
<dbReference type="eggNOG" id="COG3791">
    <property type="taxonomic scope" value="Bacteria"/>
</dbReference>